<dbReference type="Pfam" id="PF12535">
    <property type="entry name" value="Nudix_N"/>
    <property type="match status" value="1"/>
</dbReference>
<evidence type="ECO:0000313" key="4">
    <source>
        <dbReference type="Proteomes" id="UP000638648"/>
    </source>
</evidence>
<sequence length="225" mass="24480">MTSTGETPDDEQAQDDPGRRLHAVAVELAAMAQNGLTYGTDRYDLARYERLRSMSAEVMALLARTGPADFRAALAAEAGHATPKVDVRGALFDGGKVLLVREGRDGRWTLPGGWADALDAPSEAAEREFLEEAGLRVRATRLAAVHDGSRRNGHAGSPWHIYKLFFLVERLDDARPTAGLDGETIDVGLFGLDELPELSTGRCTADQLEILFDHHREPGLATDFD</sequence>
<dbReference type="SUPFAM" id="SSF55811">
    <property type="entry name" value="Nudix"/>
    <property type="match status" value="1"/>
</dbReference>
<evidence type="ECO:0000313" key="3">
    <source>
        <dbReference type="EMBL" id="MBE1606384.1"/>
    </source>
</evidence>
<dbReference type="AlphaFoldDB" id="A0A927MTJ2"/>
<gene>
    <name evidence="3" type="ORF">HEB94_003232</name>
</gene>
<dbReference type="PANTHER" id="PTHR43736">
    <property type="entry name" value="ADP-RIBOSE PYROPHOSPHATASE"/>
    <property type="match status" value="1"/>
</dbReference>
<evidence type="ECO:0000256" key="1">
    <source>
        <dbReference type="ARBA" id="ARBA00005582"/>
    </source>
</evidence>
<evidence type="ECO:0000259" key="2">
    <source>
        <dbReference type="PROSITE" id="PS51462"/>
    </source>
</evidence>
<dbReference type="RefSeq" id="WP_192750523.1">
    <property type="nucleotide sequence ID" value="NZ_BAABJL010000245.1"/>
</dbReference>
<dbReference type="InterPro" id="IPR059176">
    <property type="entry name" value="UDP-X_N"/>
</dbReference>
<keyword evidence="4" id="KW-1185">Reference proteome</keyword>
<protein>
    <submittedName>
        <fullName evidence="3">ADP-ribose pyrophosphatase YjhB (NUDIX family)</fullName>
    </submittedName>
</protein>
<comment type="caution">
    <text evidence="3">The sequence shown here is derived from an EMBL/GenBank/DDBJ whole genome shotgun (WGS) entry which is preliminary data.</text>
</comment>
<accession>A0A927MTJ2</accession>
<dbReference type="InterPro" id="IPR000086">
    <property type="entry name" value="NUDIX_hydrolase_dom"/>
</dbReference>
<dbReference type="Gene3D" id="3.90.79.10">
    <property type="entry name" value="Nucleoside Triphosphate Pyrophosphohydrolase"/>
    <property type="match status" value="1"/>
</dbReference>
<dbReference type="Gene3D" id="6.10.250.1120">
    <property type="match status" value="1"/>
</dbReference>
<name>A0A927MTJ2_9ACTN</name>
<feature type="domain" description="Nudix hydrolase" evidence="2">
    <location>
        <begin position="82"/>
        <end position="212"/>
    </location>
</feature>
<organism evidence="3 4">
    <name type="scientific">Actinopolymorpha pittospori</name>
    <dbReference type="NCBI Taxonomy" id="648752"/>
    <lineage>
        <taxon>Bacteria</taxon>
        <taxon>Bacillati</taxon>
        <taxon>Actinomycetota</taxon>
        <taxon>Actinomycetes</taxon>
        <taxon>Propionibacteriales</taxon>
        <taxon>Actinopolymorphaceae</taxon>
        <taxon>Actinopolymorpha</taxon>
    </lineage>
</organism>
<dbReference type="Proteomes" id="UP000638648">
    <property type="component" value="Unassembled WGS sequence"/>
</dbReference>
<comment type="similarity">
    <text evidence="1">Belongs to the Nudix hydrolase family.</text>
</comment>
<dbReference type="PANTHER" id="PTHR43736:SF1">
    <property type="entry name" value="DIHYDRONEOPTERIN TRIPHOSPHATE DIPHOSPHATASE"/>
    <property type="match status" value="1"/>
</dbReference>
<dbReference type="InterPro" id="IPR015797">
    <property type="entry name" value="NUDIX_hydrolase-like_dom_sf"/>
</dbReference>
<dbReference type="Pfam" id="PF00293">
    <property type="entry name" value="NUDIX"/>
    <property type="match status" value="1"/>
</dbReference>
<reference evidence="3" key="1">
    <citation type="submission" date="2020-10" db="EMBL/GenBank/DDBJ databases">
        <title>Sequencing the genomes of 1000 actinobacteria strains.</title>
        <authorList>
            <person name="Klenk H.-P."/>
        </authorList>
    </citation>
    <scope>NUCLEOTIDE SEQUENCE</scope>
    <source>
        <strain evidence="3">DSM 45354</strain>
    </source>
</reference>
<dbReference type="EMBL" id="JADBEM010000001">
    <property type="protein sequence ID" value="MBE1606384.1"/>
    <property type="molecule type" value="Genomic_DNA"/>
</dbReference>
<dbReference type="PROSITE" id="PS51462">
    <property type="entry name" value="NUDIX"/>
    <property type="match status" value="1"/>
</dbReference>
<proteinExistence type="inferred from homology"/>